<comment type="caution">
    <text evidence="1">The sequence shown here is derived from an EMBL/GenBank/DDBJ whole genome shotgun (WGS) entry which is preliminary data.</text>
</comment>
<accession>A0AAE0EHA6</accession>
<reference evidence="1" key="1">
    <citation type="journal article" date="2023" name="Plant J.">
        <title>Genome sequences and population genomics provide insights into the demographic history, inbreeding, and mutation load of two 'living fossil' tree species of Dipteronia.</title>
        <authorList>
            <person name="Feng Y."/>
            <person name="Comes H.P."/>
            <person name="Chen J."/>
            <person name="Zhu S."/>
            <person name="Lu R."/>
            <person name="Zhang X."/>
            <person name="Li P."/>
            <person name="Qiu J."/>
            <person name="Olsen K.M."/>
            <person name="Qiu Y."/>
        </authorList>
    </citation>
    <scope>NUCLEOTIDE SEQUENCE</scope>
    <source>
        <strain evidence="1">NBL</strain>
    </source>
</reference>
<evidence type="ECO:0000313" key="2">
    <source>
        <dbReference type="Proteomes" id="UP001281410"/>
    </source>
</evidence>
<protein>
    <submittedName>
        <fullName evidence="1">Uncharacterized protein</fullName>
    </submittedName>
</protein>
<dbReference type="Proteomes" id="UP001281410">
    <property type="component" value="Unassembled WGS sequence"/>
</dbReference>
<proteinExistence type="predicted"/>
<name>A0AAE0EHA6_9ROSI</name>
<organism evidence="1 2">
    <name type="scientific">Dipteronia sinensis</name>
    <dbReference type="NCBI Taxonomy" id="43782"/>
    <lineage>
        <taxon>Eukaryota</taxon>
        <taxon>Viridiplantae</taxon>
        <taxon>Streptophyta</taxon>
        <taxon>Embryophyta</taxon>
        <taxon>Tracheophyta</taxon>
        <taxon>Spermatophyta</taxon>
        <taxon>Magnoliopsida</taxon>
        <taxon>eudicotyledons</taxon>
        <taxon>Gunneridae</taxon>
        <taxon>Pentapetalae</taxon>
        <taxon>rosids</taxon>
        <taxon>malvids</taxon>
        <taxon>Sapindales</taxon>
        <taxon>Sapindaceae</taxon>
        <taxon>Hippocastanoideae</taxon>
        <taxon>Acereae</taxon>
        <taxon>Dipteronia</taxon>
    </lineage>
</organism>
<dbReference type="AlphaFoldDB" id="A0AAE0EHA6"/>
<dbReference type="EMBL" id="JANJYJ010000002">
    <property type="protein sequence ID" value="KAK3227797.1"/>
    <property type="molecule type" value="Genomic_DNA"/>
</dbReference>
<keyword evidence="2" id="KW-1185">Reference proteome</keyword>
<sequence>MLNFFQETDGGEQFQLCQDILDTEIDENLEQKCQIEDGDKKKCLDETSESNGENLVEGVSVIYSKHIDDDEYEKRFQTDIEKAVCQSLGCLKKHYGLLLSTDAKDETTSRSDVYLYVIVQSQWRLRQFRDEFMSRSEKKHTHAGDPCFICAFSDTYAAIRIATRDMPGKVAVPFSSEKLYPVYDFFQEWLGMENPVDDAEISDYELKQHFVAVIRKIVEDLEHERQISNQGNEQDVITETELGIFMSLSCSR</sequence>
<gene>
    <name evidence="1" type="ORF">Dsin_007659</name>
</gene>
<evidence type="ECO:0000313" key="1">
    <source>
        <dbReference type="EMBL" id="KAK3227797.1"/>
    </source>
</evidence>